<keyword evidence="4" id="KW-0804">Transcription</keyword>
<dbReference type="Proteomes" id="UP000006044">
    <property type="component" value="Unassembled WGS sequence"/>
</dbReference>
<keyword evidence="8" id="KW-1185">Reference proteome</keyword>
<dbReference type="PANTHER" id="PTHR43133:SF46">
    <property type="entry name" value="RNA POLYMERASE SIGMA-70 FACTOR ECF SUBFAMILY"/>
    <property type="match status" value="1"/>
</dbReference>
<dbReference type="InterPro" id="IPR007627">
    <property type="entry name" value="RNA_pol_sigma70_r2"/>
</dbReference>
<evidence type="ECO:0000313" key="8">
    <source>
        <dbReference type="Proteomes" id="UP000006044"/>
    </source>
</evidence>
<feature type="domain" description="RNA polymerase sigma factor 70 region 4 type 2" evidence="6">
    <location>
        <begin position="112"/>
        <end position="161"/>
    </location>
</feature>
<comment type="similarity">
    <text evidence="1">Belongs to the sigma-70 factor family. ECF subfamily.</text>
</comment>
<dbReference type="HOGENOM" id="CLU_047691_4_0_10"/>
<dbReference type="InterPro" id="IPR014284">
    <property type="entry name" value="RNA_pol_sigma-70_dom"/>
</dbReference>
<dbReference type="GO" id="GO:0003677">
    <property type="term" value="F:DNA binding"/>
    <property type="evidence" value="ECO:0007669"/>
    <property type="project" value="InterPro"/>
</dbReference>
<dbReference type="STRING" id="742726.HMPREF9448_00684"/>
<gene>
    <name evidence="7" type="ORF">HMPREF9448_00684</name>
</gene>
<dbReference type="Gene3D" id="1.10.10.10">
    <property type="entry name" value="Winged helix-like DNA-binding domain superfamily/Winged helix DNA-binding domain"/>
    <property type="match status" value="1"/>
</dbReference>
<name>K0XRN6_9BACT</name>
<evidence type="ECO:0000256" key="1">
    <source>
        <dbReference type="ARBA" id="ARBA00010641"/>
    </source>
</evidence>
<dbReference type="GeneID" id="77848014"/>
<dbReference type="PANTHER" id="PTHR43133">
    <property type="entry name" value="RNA POLYMERASE ECF-TYPE SIGMA FACTO"/>
    <property type="match status" value="1"/>
</dbReference>
<dbReference type="EMBL" id="ADLE01000001">
    <property type="protein sequence ID" value="EJZ66505.1"/>
    <property type="molecule type" value="Genomic_DNA"/>
</dbReference>
<dbReference type="GO" id="GO:0006352">
    <property type="term" value="P:DNA-templated transcription initiation"/>
    <property type="evidence" value="ECO:0007669"/>
    <property type="project" value="InterPro"/>
</dbReference>
<accession>K0XRN6</accession>
<evidence type="ECO:0000259" key="5">
    <source>
        <dbReference type="Pfam" id="PF04542"/>
    </source>
</evidence>
<feature type="domain" description="RNA polymerase sigma-70 region 2" evidence="5">
    <location>
        <begin position="8"/>
        <end position="73"/>
    </location>
</feature>
<dbReference type="InterPro" id="IPR013249">
    <property type="entry name" value="RNA_pol_sigma70_r4_t2"/>
</dbReference>
<dbReference type="InterPro" id="IPR014327">
    <property type="entry name" value="RNA_pol_sigma70_bacteroid"/>
</dbReference>
<dbReference type="GO" id="GO:0016987">
    <property type="term" value="F:sigma factor activity"/>
    <property type="evidence" value="ECO:0007669"/>
    <property type="project" value="UniProtKB-KW"/>
</dbReference>
<proteinExistence type="inferred from homology"/>
<dbReference type="RefSeq" id="WP_008861179.1">
    <property type="nucleotide sequence ID" value="NZ_CAXSNY010000002.1"/>
</dbReference>
<comment type="caution">
    <text evidence="7">The sequence shown here is derived from an EMBL/GenBank/DDBJ whole genome shotgun (WGS) entry which is preliminary data.</text>
</comment>
<dbReference type="eggNOG" id="COG1595">
    <property type="taxonomic scope" value="Bacteria"/>
</dbReference>
<dbReference type="SUPFAM" id="SSF88946">
    <property type="entry name" value="Sigma2 domain of RNA polymerase sigma factors"/>
    <property type="match status" value="1"/>
</dbReference>
<dbReference type="InterPro" id="IPR036388">
    <property type="entry name" value="WH-like_DNA-bd_sf"/>
</dbReference>
<evidence type="ECO:0000256" key="4">
    <source>
        <dbReference type="ARBA" id="ARBA00023163"/>
    </source>
</evidence>
<keyword evidence="3" id="KW-0731">Sigma factor</keyword>
<dbReference type="Gene3D" id="1.10.1740.10">
    <property type="match status" value="1"/>
</dbReference>
<dbReference type="InterPro" id="IPR013325">
    <property type="entry name" value="RNA_pol_sigma_r2"/>
</dbReference>
<evidence type="ECO:0000256" key="3">
    <source>
        <dbReference type="ARBA" id="ARBA00023082"/>
    </source>
</evidence>
<dbReference type="AlphaFoldDB" id="K0XRN6"/>
<dbReference type="InterPro" id="IPR039425">
    <property type="entry name" value="RNA_pol_sigma-70-like"/>
</dbReference>
<evidence type="ECO:0000259" key="6">
    <source>
        <dbReference type="Pfam" id="PF08281"/>
    </source>
</evidence>
<keyword evidence="2" id="KW-0805">Transcription regulation</keyword>
<dbReference type="Pfam" id="PF08281">
    <property type="entry name" value="Sigma70_r4_2"/>
    <property type="match status" value="1"/>
</dbReference>
<sequence length="185" mass="22053">MSNNIENLFTQYYQILRAYALRYVQNQDAAEDIVQDVFFELWLRRNEIDFDLPMKAYLFKSVLNKSRNYIYDKRVKDKISFDSDNDIQFIDDYLQSFVVYQEDSLLLKDLDREIKTYVESLPEQCHRIFIMSRSLNLKNKDIALRLGISIKTVEKQITKALSGLRNHLKKNGLLSFFFLLFSGFE</sequence>
<reference evidence="7 8" key="1">
    <citation type="submission" date="2012-08" db="EMBL/GenBank/DDBJ databases">
        <title>The Genome Sequence of Barnesiella intestinihominis YIT 11860.</title>
        <authorList>
            <consortium name="The Broad Institute Genome Sequencing Platform"/>
            <person name="Earl A."/>
            <person name="Ward D."/>
            <person name="Feldgarden M."/>
            <person name="Gevers D."/>
            <person name="Morotomi M."/>
            <person name="Walker B."/>
            <person name="Young S.K."/>
            <person name="Zeng Q."/>
            <person name="Gargeya S."/>
            <person name="Fitzgerald M."/>
            <person name="Haas B."/>
            <person name="Abouelleil A."/>
            <person name="Alvarado L."/>
            <person name="Arachchi H.M."/>
            <person name="Berlin A.M."/>
            <person name="Chapman S.B."/>
            <person name="Goldberg J."/>
            <person name="Griggs A."/>
            <person name="Gujja S."/>
            <person name="Hansen M."/>
            <person name="Howarth C."/>
            <person name="Imamovic A."/>
            <person name="Larimer J."/>
            <person name="McCowen C."/>
            <person name="Montmayeur A."/>
            <person name="Murphy C."/>
            <person name="Neiman D."/>
            <person name="Pearson M."/>
            <person name="Priest M."/>
            <person name="Roberts A."/>
            <person name="Saif S."/>
            <person name="Shea T."/>
            <person name="Sisk P."/>
            <person name="Sykes S."/>
            <person name="Wortman J."/>
            <person name="Nusbaum C."/>
            <person name="Birren B."/>
        </authorList>
    </citation>
    <scope>NUCLEOTIDE SEQUENCE [LARGE SCALE GENOMIC DNA]</scope>
    <source>
        <strain evidence="7 8">YIT 11860</strain>
    </source>
</reference>
<evidence type="ECO:0000256" key="2">
    <source>
        <dbReference type="ARBA" id="ARBA00023015"/>
    </source>
</evidence>
<dbReference type="SUPFAM" id="SSF88659">
    <property type="entry name" value="Sigma3 and sigma4 domains of RNA polymerase sigma factors"/>
    <property type="match status" value="1"/>
</dbReference>
<protein>
    <submittedName>
        <fullName evidence="7">RNA polymerase sigma-70 factor, expansion family 1</fullName>
    </submittedName>
</protein>
<dbReference type="Pfam" id="PF04542">
    <property type="entry name" value="Sigma70_r2"/>
    <property type="match status" value="1"/>
</dbReference>
<organism evidence="7 8">
    <name type="scientific">Barnesiella intestinihominis YIT 11860</name>
    <dbReference type="NCBI Taxonomy" id="742726"/>
    <lineage>
        <taxon>Bacteria</taxon>
        <taxon>Pseudomonadati</taxon>
        <taxon>Bacteroidota</taxon>
        <taxon>Bacteroidia</taxon>
        <taxon>Bacteroidales</taxon>
        <taxon>Barnesiellaceae</taxon>
        <taxon>Barnesiella</taxon>
    </lineage>
</organism>
<evidence type="ECO:0000313" key="7">
    <source>
        <dbReference type="EMBL" id="EJZ66505.1"/>
    </source>
</evidence>
<dbReference type="OrthoDB" id="9782991at2"/>
<dbReference type="InterPro" id="IPR013324">
    <property type="entry name" value="RNA_pol_sigma_r3/r4-like"/>
</dbReference>
<dbReference type="NCBIfam" id="TIGR02937">
    <property type="entry name" value="sigma70-ECF"/>
    <property type="match status" value="1"/>
</dbReference>
<dbReference type="NCBIfam" id="TIGR02985">
    <property type="entry name" value="Sig70_bacteroi1"/>
    <property type="match status" value="1"/>
</dbReference>